<dbReference type="GO" id="GO:0005829">
    <property type="term" value="C:cytosol"/>
    <property type="evidence" value="ECO:0007669"/>
    <property type="project" value="TreeGrafter"/>
</dbReference>
<evidence type="ECO:0000256" key="6">
    <source>
        <dbReference type="ARBA" id="ARBA00023285"/>
    </source>
</evidence>
<dbReference type="GO" id="GO:0032259">
    <property type="term" value="P:methylation"/>
    <property type="evidence" value="ECO:0007669"/>
    <property type="project" value="UniProtKB-KW"/>
</dbReference>
<organism evidence="8">
    <name type="scientific">bioreactor metagenome</name>
    <dbReference type="NCBI Taxonomy" id="1076179"/>
    <lineage>
        <taxon>unclassified sequences</taxon>
        <taxon>metagenomes</taxon>
        <taxon>ecological metagenomes</taxon>
    </lineage>
</organism>
<keyword evidence="5" id="KW-0479">Metal-binding</keyword>
<dbReference type="EMBL" id="VSSQ01006355">
    <property type="protein sequence ID" value="MPM32420.1"/>
    <property type="molecule type" value="Genomic_DNA"/>
</dbReference>
<dbReference type="PANTHER" id="PTHR45833:SF1">
    <property type="entry name" value="METHIONINE SYNTHASE"/>
    <property type="match status" value="1"/>
</dbReference>
<sequence>MPDLFSKKHVVFDGAMGTLLLEAGLPAGASPDSWNITHPDAILSIHKAYLEAGAEVITTNTFGSNKPRQKRGSYSPAQLAEAGVRLARQTVDTSGKECAVALDIGPLGEFIEPMGDLTEEEAVELFREPIEAGVAAGADCIVIETMCDLTEALCAVTAAKQYGGGLPVICTLSYDPNGRLMTGVTLEKVVSALEEAGVTALGCNCGVGPAQLVDLLPRFTACTHIPLVMQPNAGLPEFRDGQTVYLVGPEEYSSLMKTLSDGDVWGLGGCCGTTPAHIKSLIEAIR</sequence>
<name>A0A644YUY3_9ZZZZ</name>
<dbReference type="InterPro" id="IPR017226">
    <property type="entry name" value="BHMT-like"/>
</dbReference>
<evidence type="ECO:0000259" key="7">
    <source>
        <dbReference type="PROSITE" id="PS50970"/>
    </source>
</evidence>
<comment type="similarity">
    <text evidence="1">Belongs to the vitamin-B12 dependent methionine synthase family.</text>
</comment>
<evidence type="ECO:0000313" key="8">
    <source>
        <dbReference type="EMBL" id="MPM32420.1"/>
    </source>
</evidence>
<evidence type="ECO:0000256" key="1">
    <source>
        <dbReference type="ARBA" id="ARBA00010398"/>
    </source>
</evidence>
<dbReference type="InterPro" id="IPR050554">
    <property type="entry name" value="Met_Synthase/Corrinoid"/>
</dbReference>
<protein>
    <submittedName>
        <fullName evidence="8">Bifunctional homocysteine S-methyltransferase/5,10-methylenetetrahydrofolate reductase</fullName>
    </submittedName>
</protein>
<keyword evidence="4" id="KW-0949">S-adenosyl-L-methionine</keyword>
<dbReference type="GO" id="GO:0008705">
    <property type="term" value="F:methionine synthase activity"/>
    <property type="evidence" value="ECO:0007669"/>
    <property type="project" value="TreeGrafter"/>
</dbReference>
<keyword evidence="3 8" id="KW-0808">Transferase</keyword>
<keyword evidence="6" id="KW-0170">Cobalt</keyword>
<evidence type="ECO:0000256" key="4">
    <source>
        <dbReference type="ARBA" id="ARBA00022691"/>
    </source>
</evidence>
<proteinExistence type="inferred from homology"/>
<dbReference type="PROSITE" id="PS50970">
    <property type="entry name" value="HCY"/>
    <property type="match status" value="1"/>
</dbReference>
<evidence type="ECO:0000256" key="2">
    <source>
        <dbReference type="ARBA" id="ARBA00022603"/>
    </source>
</evidence>
<dbReference type="SUPFAM" id="SSF82282">
    <property type="entry name" value="Homocysteine S-methyltransferase"/>
    <property type="match status" value="1"/>
</dbReference>
<dbReference type="PANTHER" id="PTHR45833">
    <property type="entry name" value="METHIONINE SYNTHASE"/>
    <property type="match status" value="1"/>
</dbReference>
<dbReference type="PIRSF" id="PIRSF037505">
    <property type="entry name" value="Betaine_HMT"/>
    <property type="match status" value="1"/>
</dbReference>
<dbReference type="AlphaFoldDB" id="A0A644YUY3"/>
<dbReference type="GO" id="GO:0050667">
    <property type="term" value="P:homocysteine metabolic process"/>
    <property type="evidence" value="ECO:0007669"/>
    <property type="project" value="TreeGrafter"/>
</dbReference>
<dbReference type="InterPro" id="IPR036589">
    <property type="entry name" value="HCY_dom_sf"/>
</dbReference>
<dbReference type="Pfam" id="PF02574">
    <property type="entry name" value="S-methyl_trans"/>
    <property type="match status" value="1"/>
</dbReference>
<evidence type="ECO:0000256" key="5">
    <source>
        <dbReference type="ARBA" id="ARBA00022723"/>
    </source>
</evidence>
<feature type="domain" description="Hcy-binding" evidence="7">
    <location>
        <begin position="1"/>
        <end position="285"/>
    </location>
</feature>
<keyword evidence="2 8" id="KW-0489">Methyltransferase</keyword>
<dbReference type="GO" id="GO:0046653">
    <property type="term" value="P:tetrahydrofolate metabolic process"/>
    <property type="evidence" value="ECO:0007669"/>
    <property type="project" value="TreeGrafter"/>
</dbReference>
<evidence type="ECO:0000256" key="3">
    <source>
        <dbReference type="ARBA" id="ARBA00022679"/>
    </source>
</evidence>
<dbReference type="Gene3D" id="3.20.20.330">
    <property type="entry name" value="Homocysteine-binding-like domain"/>
    <property type="match status" value="1"/>
</dbReference>
<dbReference type="GO" id="GO:0008270">
    <property type="term" value="F:zinc ion binding"/>
    <property type="evidence" value="ECO:0007669"/>
    <property type="project" value="InterPro"/>
</dbReference>
<reference evidence="8" key="1">
    <citation type="submission" date="2019-08" db="EMBL/GenBank/DDBJ databases">
        <authorList>
            <person name="Kucharzyk K."/>
            <person name="Murdoch R.W."/>
            <person name="Higgins S."/>
            <person name="Loffler F."/>
        </authorList>
    </citation>
    <scope>NUCLEOTIDE SEQUENCE</scope>
</reference>
<dbReference type="InterPro" id="IPR003726">
    <property type="entry name" value="HCY_dom"/>
</dbReference>
<accession>A0A644YUY3</accession>
<comment type="caution">
    <text evidence="8">The sequence shown here is derived from an EMBL/GenBank/DDBJ whole genome shotgun (WGS) entry which is preliminary data.</text>
</comment>
<gene>
    <name evidence="8" type="primary">yitJ_4</name>
    <name evidence="8" type="ORF">SDC9_78982</name>
</gene>